<comment type="similarity">
    <text evidence="1">Belongs to the bacterial solute-binding protein 5 family.</text>
</comment>
<dbReference type="Gene3D" id="3.90.76.10">
    <property type="entry name" value="Dipeptide-binding Protein, Domain 1"/>
    <property type="match status" value="1"/>
</dbReference>
<dbReference type="PANTHER" id="PTHR30290:SF9">
    <property type="entry name" value="OLIGOPEPTIDE-BINDING PROTEIN APPA"/>
    <property type="match status" value="1"/>
</dbReference>
<dbReference type="InterPro" id="IPR000914">
    <property type="entry name" value="SBP_5_dom"/>
</dbReference>
<dbReference type="InterPro" id="IPR023765">
    <property type="entry name" value="SBP_5_CS"/>
</dbReference>
<evidence type="ECO:0000256" key="2">
    <source>
        <dbReference type="ARBA" id="ARBA00022448"/>
    </source>
</evidence>
<dbReference type="Pfam" id="PF00496">
    <property type="entry name" value="SBP_bac_5"/>
    <property type="match status" value="1"/>
</dbReference>
<dbReference type="Proteomes" id="UP000593765">
    <property type="component" value="Chromosome"/>
</dbReference>
<accession>A0A7M2WUP7</accession>
<evidence type="ECO:0000259" key="4">
    <source>
        <dbReference type="Pfam" id="PF00496"/>
    </source>
</evidence>
<keyword evidence="3" id="KW-0732">Signal</keyword>
<dbReference type="Gene3D" id="3.40.190.10">
    <property type="entry name" value="Periplasmic binding protein-like II"/>
    <property type="match status" value="1"/>
</dbReference>
<dbReference type="AlphaFoldDB" id="A0A7M2WUP7"/>
<keyword evidence="2" id="KW-0813">Transport</keyword>
<dbReference type="PROSITE" id="PS01040">
    <property type="entry name" value="SBP_BACTERIAL_5"/>
    <property type="match status" value="1"/>
</dbReference>
<name>A0A7M2WUP7_9BACT</name>
<dbReference type="GO" id="GO:0030288">
    <property type="term" value="C:outer membrane-bounded periplasmic space"/>
    <property type="evidence" value="ECO:0007669"/>
    <property type="project" value="UniProtKB-ARBA"/>
</dbReference>
<dbReference type="GO" id="GO:0043190">
    <property type="term" value="C:ATP-binding cassette (ABC) transporter complex"/>
    <property type="evidence" value="ECO:0007669"/>
    <property type="project" value="InterPro"/>
</dbReference>
<dbReference type="GO" id="GO:0015833">
    <property type="term" value="P:peptide transport"/>
    <property type="evidence" value="ECO:0007669"/>
    <property type="project" value="TreeGrafter"/>
</dbReference>
<dbReference type="SUPFAM" id="SSF53850">
    <property type="entry name" value="Periplasmic binding protein-like II"/>
    <property type="match status" value="1"/>
</dbReference>
<proteinExistence type="inferred from homology"/>
<dbReference type="PIRSF" id="PIRSF002741">
    <property type="entry name" value="MppA"/>
    <property type="match status" value="1"/>
</dbReference>
<keyword evidence="6" id="KW-1185">Reference proteome</keyword>
<dbReference type="GO" id="GO:1904680">
    <property type="term" value="F:peptide transmembrane transporter activity"/>
    <property type="evidence" value="ECO:0007669"/>
    <property type="project" value="TreeGrafter"/>
</dbReference>
<dbReference type="PANTHER" id="PTHR30290">
    <property type="entry name" value="PERIPLASMIC BINDING COMPONENT OF ABC TRANSPORTER"/>
    <property type="match status" value="1"/>
</dbReference>
<gene>
    <name evidence="5" type="ORF">IPV69_24110</name>
</gene>
<evidence type="ECO:0000256" key="1">
    <source>
        <dbReference type="ARBA" id="ARBA00005695"/>
    </source>
</evidence>
<feature type="domain" description="Solute-binding protein family 5" evidence="4">
    <location>
        <begin position="158"/>
        <end position="538"/>
    </location>
</feature>
<dbReference type="KEGG" id="hbs:IPV69_24110"/>
<evidence type="ECO:0000313" key="5">
    <source>
        <dbReference type="EMBL" id="QOV89257.1"/>
    </source>
</evidence>
<dbReference type="RefSeq" id="WP_206292286.1">
    <property type="nucleotide sequence ID" value="NZ_CP063458.1"/>
</dbReference>
<organism evidence="5 6">
    <name type="scientific">Humisphaera borealis</name>
    <dbReference type="NCBI Taxonomy" id="2807512"/>
    <lineage>
        <taxon>Bacteria</taxon>
        <taxon>Pseudomonadati</taxon>
        <taxon>Planctomycetota</taxon>
        <taxon>Phycisphaerae</taxon>
        <taxon>Tepidisphaerales</taxon>
        <taxon>Tepidisphaeraceae</taxon>
        <taxon>Humisphaera</taxon>
    </lineage>
</organism>
<reference evidence="5 6" key="1">
    <citation type="submission" date="2020-10" db="EMBL/GenBank/DDBJ databases">
        <title>Wide distribution of Phycisphaera-like planctomycetes from WD2101 soil group in peatlands and genome analysis of the first cultivated representative.</title>
        <authorList>
            <person name="Dedysh S.N."/>
            <person name="Beletsky A.V."/>
            <person name="Ivanova A."/>
            <person name="Kulichevskaya I.S."/>
            <person name="Suzina N.E."/>
            <person name="Philippov D.A."/>
            <person name="Rakitin A.L."/>
            <person name="Mardanov A.V."/>
            <person name="Ravin N.V."/>
        </authorList>
    </citation>
    <scope>NUCLEOTIDE SEQUENCE [LARGE SCALE GENOMIC DNA]</scope>
    <source>
        <strain evidence="5 6">M1803</strain>
    </source>
</reference>
<protein>
    <submittedName>
        <fullName evidence="5">Peptide-binding protein</fullName>
    </submittedName>
</protein>
<evidence type="ECO:0000313" key="6">
    <source>
        <dbReference type="Proteomes" id="UP000593765"/>
    </source>
</evidence>
<evidence type="ECO:0000256" key="3">
    <source>
        <dbReference type="ARBA" id="ARBA00022729"/>
    </source>
</evidence>
<dbReference type="Gene3D" id="3.10.105.10">
    <property type="entry name" value="Dipeptide-binding Protein, Domain 3"/>
    <property type="match status" value="1"/>
</dbReference>
<dbReference type="InterPro" id="IPR030678">
    <property type="entry name" value="Peptide/Ni-bd"/>
</dbReference>
<dbReference type="EMBL" id="CP063458">
    <property type="protein sequence ID" value="QOV89257.1"/>
    <property type="molecule type" value="Genomic_DNA"/>
</dbReference>
<sequence>MENRFGIKDLFLFLLIGALLVIVALAMWQFDRQFSEIRNIKQQNTELTADLTRVKTAVAGIADTLDDIKKRPVVVGPAQGTAGTQQAVAPAATPTADAFTRLKEAEKQPGFARGDWLIDNFATKIGKLTPLVSSDVYQTWVEYQVMEGLAVRDPDTLEYVPRLARNWTISEDGLTMTFTLRRGVSFSDGAPMTADDVVFTLDWVRNPAVNADRVRSYLTKLTSVKKIDDLTVEFKFSEYYYLNFGTIVDLTIMPKHFYGKFTPDQFNEKTGLLMGTGPYRLENPETWSPGERVVLLRNPRYWGTPPTFNRIVFNEIEGENTEMVRFGNQELDLIRCVPAQFEKLRNDPRIMAFSNAVSYDNMYGGYTYVAWNQMLTKDGKETPTPFADKRVRQAMTMLLDRERILSEIYLGYGSVASGPFGPKSKQYNPAIKAWPHSPDEAKKLLAEAGYIDRNGDGIVESDKGVPLKFKLTYPSGNESTEKVVLFMKDNFTRGGVVMEPDRVDWPVLVQKLNQTDFEAVTLGWSSTPESDPYQVFHSSQITGQGDNRTHYINKELDKLIEQARGTVKTDDRMKLWQKVHAILHEDQPYTFLFNRKALRLFNNRIQNIKPAAIGLNFEYLNGDMFPWYVPAAQQKYKD</sequence>
<dbReference type="InterPro" id="IPR039424">
    <property type="entry name" value="SBP_5"/>
</dbReference>
<dbReference type="CDD" id="cd08514">
    <property type="entry name" value="PBP2_AppA_like"/>
    <property type="match status" value="1"/>
</dbReference>